<evidence type="ECO:0000313" key="3">
    <source>
        <dbReference type="EMBL" id="MFD1522925.1"/>
    </source>
</evidence>
<dbReference type="InterPro" id="IPR050900">
    <property type="entry name" value="Transposase_IS3/IS150/IS904"/>
</dbReference>
<proteinExistence type="predicted"/>
<gene>
    <name evidence="3" type="ORF">ACFSJD_35935</name>
</gene>
<dbReference type="EMBL" id="JBHUCO010000054">
    <property type="protein sequence ID" value="MFD1522925.1"/>
    <property type="molecule type" value="Genomic_DNA"/>
</dbReference>
<dbReference type="PANTHER" id="PTHR46889">
    <property type="entry name" value="TRANSPOSASE INSF FOR INSERTION SEQUENCE IS3B-RELATED"/>
    <property type="match status" value="1"/>
</dbReference>
<sequence>MWWRARGRAAARPHLRLAPGPRRAPPPARPAHRPGPGGPADAHPRPDRRHCQRRHRPSTIRDPHAIPAPDLVERDFTAAEPDQLWVSDITQHLTDEGWAYCAVILDVYSRSRRVIGYSIAEHARTELITNALTMACQRRHPTPGRIVFHSDHGAHYTSWAFTTQLAAAGLHASMGTVGERYDNALAESFFATLQTELLDRRPWHHRHHLEQAIFEWIETWYNPRRRHSALDYHSPNDYEQAHTQAAPAA</sequence>
<dbReference type="InterPro" id="IPR036397">
    <property type="entry name" value="RNaseH_sf"/>
</dbReference>
<feature type="region of interest" description="Disordered" evidence="1">
    <location>
        <begin position="1"/>
        <end position="68"/>
    </location>
</feature>
<evidence type="ECO:0000313" key="4">
    <source>
        <dbReference type="Proteomes" id="UP001597114"/>
    </source>
</evidence>
<evidence type="ECO:0000259" key="2">
    <source>
        <dbReference type="PROSITE" id="PS50994"/>
    </source>
</evidence>
<organism evidence="3 4">
    <name type="scientific">Pseudonocardia yunnanensis</name>
    <dbReference type="NCBI Taxonomy" id="58107"/>
    <lineage>
        <taxon>Bacteria</taxon>
        <taxon>Bacillati</taxon>
        <taxon>Actinomycetota</taxon>
        <taxon>Actinomycetes</taxon>
        <taxon>Pseudonocardiales</taxon>
        <taxon>Pseudonocardiaceae</taxon>
        <taxon>Pseudonocardia</taxon>
    </lineage>
</organism>
<feature type="compositionally biased region" description="Basic residues" evidence="1">
    <location>
        <begin position="46"/>
        <end position="58"/>
    </location>
</feature>
<dbReference type="RefSeq" id="WP_379659371.1">
    <property type="nucleotide sequence ID" value="NZ_BAAAUS010000028.1"/>
</dbReference>
<name>A0ABW4F861_9PSEU</name>
<protein>
    <submittedName>
        <fullName evidence="3">IS3 family transposase</fullName>
    </submittedName>
</protein>
<dbReference type="Pfam" id="PF00665">
    <property type="entry name" value="rve"/>
    <property type="match status" value="1"/>
</dbReference>
<dbReference type="SUPFAM" id="SSF53098">
    <property type="entry name" value="Ribonuclease H-like"/>
    <property type="match status" value="1"/>
</dbReference>
<keyword evidence="4" id="KW-1185">Reference proteome</keyword>
<dbReference type="Proteomes" id="UP001597114">
    <property type="component" value="Unassembled WGS sequence"/>
</dbReference>
<dbReference type="Pfam" id="PF13333">
    <property type="entry name" value="rve_2"/>
    <property type="match status" value="1"/>
</dbReference>
<dbReference type="InterPro" id="IPR001584">
    <property type="entry name" value="Integrase_cat-core"/>
</dbReference>
<reference evidence="4" key="1">
    <citation type="journal article" date="2019" name="Int. J. Syst. Evol. Microbiol.">
        <title>The Global Catalogue of Microorganisms (GCM) 10K type strain sequencing project: providing services to taxonomists for standard genome sequencing and annotation.</title>
        <authorList>
            <consortium name="The Broad Institute Genomics Platform"/>
            <consortium name="The Broad Institute Genome Sequencing Center for Infectious Disease"/>
            <person name="Wu L."/>
            <person name="Ma J."/>
        </authorList>
    </citation>
    <scope>NUCLEOTIDE SEQUENCE [LARGE SCALE GENOMIC DNA]</scope>
    <source>
        <strain evidence="4">CCM 7043</strain>
    </source>
</reference>
<dbReference type="InterPro" id="IPR012337">
    <property type="entry name" value="RNaseH-like_sf"/>
</dbReference>
<dbReference type="NCBIfam" id="NF033516">
    <property type="entry name" value="transpos_IS3"/>
    <property type="match status" value="1"/>
</dbReference>
<dbReference type="PROSITE" id="PS50994">
    <property type="entry name" value="INTEGRASE"/>
    <property type="match status" value="1"/>
</dbReference>
<feature type="domain" description="Integrase catalytic" evidence="2">
    <location>
        <begin position="77"/>
        <end position="243"/>
    </location>
</feature>
<evidence type="ECO:0000256" key="1">
    <source>
        <dbReference type="SAM" id="MobiDB-lite"/>
    </source>
</evidence>
<accession>A0ABW4F861</accession>
<comment type="caution">
    <text evidence="3">The sequence shown here is derived from an EMBL/GenBank/DDBJ whole genome shotgun (WGS) entry which is preliminary data.</text>
</comment>
<feature type="compositionally biased region" description="Basic residues" evidence="1">
    <location>
        <begin position="1"/>
        <end position="15"/>
    </location>
</feature>
<dbReference type="Gene3D" id="3.30.420.10">
    <property type="entry name" value="Ribonuclease H-like superfamily/Ribonuclease H"/>
    <property type="match status" value="1"/>
</dbReference>
<dbReference type="PANTHER" id="PTHR46889:SF4">
    <property type="entry name" value="TRANSPOSASE INSO FOR INSERTION SEQUENCE ELEMENT IS911B-RELATED"/>
    <property type="match status" value="1"/>
</dbReference>
<dbReference type="InterPro" id="IPR048020">
    <property type="entry name" value="Transpos_IS3"/>
</dbReference>